<protein>
    <submittedName>
        <fullName evidence="2">Uncharacterized protein</fullName>
    </submittedName>
</protein>
<dbReference type="SUPFAM" id="SSF54791">
    <property type="entry name" value="Eukaryotic type KH-domain (KH-domain type I)"/>
    <property type="match status" value="1"/>
</dbReference>
<feature type="region of interest" description="Disordered" evidence="1">
    <location>
        <begin position="74"/>
        <end position="106"/>
    </location>
</feature>
<feature type="region of interest" description="Disordered" evidence="1">
    <location>
        <begin position="157"/>
        <end position="182"/>
    </location>
</feature>
<organism evidence="2 3">
    <name type="scientific">Characodon lateralis</name>
    <dbReference type="NCBI Taxonomy" id="208331"/>
    <lineage>
        <taxon>Eukaryota</taxon>
        <taxon>Metazoa</taxon>
        <taxon>Chordata</taxon>
        <taxon>Craniata</taxon>
        <taxon>Vertebrata</taxon>
        <taxon>Euteleostomi</taxon>
        <taxon>Actinopterygii</taxon>
        <taxon>Neopterygii</taxon>
        <taxon>Teleostei</taxon>
        <taxon>Neoteleostei</taxon>
        <taxon>Acanthomorphata</taxon>
        <taxon>Ovalentaria</taxon>
        <taxon>Atherinomorphae</taxon>
        <taxon>Cyprinodontiformes</taxon>
        <taxon>Goodeidae</taxon>
        <taxon>Characodon</taxon>
    </lineage>
</organism>
<feature type="compositionally biased region" description="Polar residues" evidence="1">
    <location>
        <begin position="234"/>
        <end position="243"/>
    </location>
</feature>
<gene>
    <name evidence="2" type="ORF">CHARACLAT_021549</name>
</gene>
<feature type="compositionally biased region" description="Polar residues" evidence="1">
    <location>
        <begin position="159"/>
        <end position="177"/>
    </location>
</feature>
<feature type="region of interest" description="Disordered" evidence="1">
    <location>
        <begin position="197"/>
        <end position="248"/>
    </location>
</feature>
<dbReference type="Gene3D" id="3.30.1370.10">
    <property type="entry name" value="K Homology domain, type 1"/>
    <property type="match status" value="1"/>
</dbReference>
<evidence type="ECO:0000256" key="1">
    <source>
        <dbReference type="SAM" id="MobiDB-lite"/>
    </source>
</evidence>
<dbReference type="Proteomes" id="UP001352852">
    <property type="component" value="Unassembled WGS sequence"/>
</dbReference>
<proteinExistence type="predicted"/>
<name>A0ABU7DB47_9TELE</name>
<dbReference type="InterPro" id="IPR036612">
    <property type="entry name" value="KH_dom_type_1_sf"/>
</dbReference>
<reference evidence="2 3" key="1">
    <citation type="submission" date="2021-06" db="EMBL/GenBank/DDBJ databases">
        <authorList>
            <person name="Palmer J.M."/>
        </authorList>
    </citation>
    <scope>NUCLEOTIDE SEQUENCE [LARGE SCALE GENOMIC DNA]</scope>
    <source>
        <strain evidence="2 3">CL_MEX2019</strain>
        <tissue evidence="2">Muscle</tissue>
    </source>
</reference>
<keyword evidence="3" id="KW-1185">Reference proteome</keyword>
<evidence type="ECO:0000313" key="3">
    <source>
        <dbReference type="Proteomes" id="UP001352852"/>
    </source>
</evidence>
<evidence type="ECO:0000313" key="2">
    <source>
        <dbReference type="EMBL" id="MED6271561.1"/>
    </source>
</evidence>
<accession>A0ABU7DB47</accession>
<comment type="caution">
    <text evidence="2">The sequence shown here is derived from an EMBL/GenBank/DDBJ whole genome shotgun (WGS) entry which is preliminary data.</text>
</comment>
<dbReference type="PANTHER" id="PTHR11208:SF29">
    <property type="entry name" value="KH DOMAIN-CONTAINING, RNA-BINDING, SIGNAL TRANSDUCTION-ASSOCIATED PROTEIN 3"/>
    <property type="match status" value="1"/>
</dbReference>
<dbReference type="PANTHER" id="PTHR11208">
    <property type="entry name" value="RNA-BINDING PROTEIN RELATED"/>
    <property type="match status" value="1"/>
</dbReference>
<dbReference type="InterPro" id="IPR045071">
    <property type="entry name" value="BBP-like"/>
</dbReference>
<sequence>MYHQEEELRQSGEAKYNHLNEDLHVLIEVFAPPAEAYARMGHALEEIKKFLIPDYNDEIRQAQLQELTYLNGGSEDAKVPSVRGKSTTRGRGTPVPGPPRCSPSPSGMLGLTVPISCLRSPTSQPQPIGFPRHPLLPVSTTGFGDCRCDRHHRPYGHSYSGSNSPPGGDQWTVQPLSSPECPKQEGWVLRTTARPVGRNDSQTTVPDPKGQGCGPLIHRGKPQHETSELGGKQANPTQATSLRATPEYKRVQPLSRSLVPEPTVCVEVSQYLSTSHTSSGSFPPAR</sequence>
<dbReference type="EMBL" id="JAHUTJ010018507">
    <property type="protein sequence ID" value="MED6271561.1"/>
    <property type="molecule type" value="Genomic_DNA"/>
</dbReference>